<dbReference type="EMBL" id="CABIKM010000003">
    <property type="protein sequence ID" value="VUZ83832.1"/>
    <property type="molecule type" value="Genomic_DNA"/>
</dbReference>
<sequence>MIQVVVSVYDAGKFPPLAGVAVKVGSLDLLYEWFPPATISPLHAEFPPNRDRTPNRHVYGPRHGSAAWAGNSGLGWSTWILIQMLPAVTTGHERSISCHMIPLLRTVGCSAVLGGAFGPHELSPSLNEGRQVDKGLQNSRLPSGCLLNEATFVRALSVSQLINDRERQPIQRLTS</sequence>
<evidence type="ECO:0000313" key="1">
    <source>
        <dbReference type="EMBL" id="VUZ83832.1"/>
    </source>
</evidence>
<dbReference type="AlphaFoldDB" id="A0A564ZGR1"/>
<keyword evidence="2" id="KW-1185">Reference proteome</keyword>
<dbReference type="Proteomes" id="UP000334340">
    <property type="component" value="Unassembled WGS sequence"/>
</dbReference>
<evidence type="ECO:0000313" key="2">
    <source>
        <dbReference type="Proteomes" id="UP000334340"/>
    </source>
</evidence>
<name>A0A564ZGR1_9BACT</name>
<accession>A0A564ZGR1</accession>
<organism evidence="1 2">
    <name type="scientific">Candidatus Methylomirabilis lanthanidiphila</name>
    <dbReference type="NCBI Taxonomy" id="2211376"/>
    <lineage>
        <taxon>Bacteria</taxon>
        <taxon>Candidatus Methylomirabilota</taxon>
        <taxon>Candidatus Methylomirabilia</taxon>
        <taxon>Candidatus Methylomirabilales</taxon>
        <taxon>Candidatus Methylomirabilaceae</taxon>
        <taxon>Candidatus Methylomirabilis</taxon>
    </lineage>
</organism>
<gene>
    <name evidence="1" type="ORF">MELA_00190</name>
</gene>
<protein>
    <submittedName>
        <fullName evidence="1">Uncharacterized protein</fullName>
    </submittedName>
</protein>
<reference evidence="1 2" key="1">
    <citation type="submission" date="2019-07" db="EMBL/GenBank/DDBJ databases">
        <authorList>
            <person name="Cremers G."/>
        </authorList>
    </citation>
    <scope>NUCLEOTIDE SEQUENCE [LARGE SCALE GENOMIC DNA]</scope>
</reference>
<proteinExistence type="predicted"/>